<evidence type="ECO:0000313" key="5">
    <source>
        <dbReference type="Proteomes" id="UP000739411"/>
    </source>
</evidence>
<dbReference type="EMBL" id="JADJMS010000017">
    <property type="protein sequence ID" value="MBK7415219.1"/>
    <property type="molecule type" value="Genomic_DNA"/>
</dbReference>
<name>A0A935MT31_9RHOO</name>
<keyword evidence="1 2" id="KW-0732">Signal</keyword>
<sequence length="249" mass="27396">MSAGLLRFICCLLLPFWLLTGTAGAETQALRVAVLENSPPMSYRDGSGKLTGFSAEIIRAVCEEMRARCELQVSTLDRVMESLVYDEIDIAAVSLLDTPERRNKILLAKPYFRSLSLWFAGPGILPGYPGIRVAVVKGSAQERYAVQQNWLIVGVPTNGQLGEPLSAGVAQAAIIPMSTALNLQKDKSFQQLKLESTVMQAPELTGQASFGINPRKPELKQAVDEALERIKRNGVYDRINSQFLPFRIN</sequence>
<reference evidence="4 5" key="1">
    <citation type="submission" date="2020-10" db="EMBL/GenBank/DDBJ databases">
        <title>Connecting structure to function with the recovery of over 1000 high-quality activated sludge metagenome-assembled genomes encoding full-length rRNA genes using long-read sequencing.</title>
        <authorList>
            <person name="Singleton C.M."/>
            <person name="Petriglieri F."/>
            <person name="Kristensen J.M."/>
            <person name="Kirkegaard R.H."/>
            <person name="Michaelsen T.Y."/>
            <person name="Andersen M.H."/>
            <person name="Karst S.M."/>
            <person name="Dueholm M.S."/>
            <person name="Nielsen P.H."/>
            <person name="Albertsen M."/>
        </authorList>
    </citation>
    <scope>NUCLEOTIDE SEQUENCE [LARGE SCALE GENOMIC DNA]</scope>
    <source>
        <strain evidence="4">EsbW_18-Q3-R4-48_BATAC.463</strain>
    </source>
</reference>
<evidence type="ECO:0000256" key="2">
    <source>
        <dbReference type="SAM" id="SignalP"/>
    </source>
</evidence>
<dbReference type="SMART" id="SM00062">
    <property type="entry name" value="PBPb"/>
    <property type="match status" value="1"/>
</dbReference>
<proteinExistence type="predicted"/>
<dbReference type="PANTHER" id="PTHR35936">
    <property type="entry name" value="MEMBRANE-BOUND LYTIC MUREIN TRANSGLYCOSYLASE F"/>
    <property type="match status" value="1"/>
</dbReference>
<dbReference type="PANTHER" id="PTHR35936:SF19">
    <property type="entry name" value="AMINO-ACID-BINDING PROTEIN YXEM-RELATED"/>
    <property type="match status" value="1"/>
</dbReference>
<dbReference type="SUPFAM" id="SSF53850">
    <property type="entry name" value="Periplasmic binding protein-like II"/>
    <property type="match status" value="1"/>
</dbReference>
<evidence type="ECO:0000256" key="1">
    <source>
        <dbReference type="ARBA" id="ARBA00022729"/>
    </source>
</evidence>
<feature type="signal peptide" evidence="2">
    <location>
        <begin position="1"/>
        <end position="25"/>
    </location>
</feature>
<evidence type="ECO:0000313" key="4">
    <source>
        <dbReference type="EMBL" id="MBK7415219.1"/>
    </source>
</evidence>
<feature type="domain" description="Solute-binding protein family 3/N-terminal" evidence="3">
    <location>
        <begin position="29"/>
        <end position="247"/>
    </location>
</feature>
<dbReference type="Proteomes" id="UP000739411">
    <property type="component" value="Unassembled WGS sequence"/>
</dbReference>
<protein>
    <submittedName>
        <fullName evidence="4">Amino acid ABC transporter substrate-binding protein</fullName>
    </submittedName>
</protein>
<dbReference type="CDD" id="cd13530">
    <property type="entry name" value="PBP2_peptides_like"/>
    <property type="match status" value="1"/>
</dbReference>
<dbReference type="Gene3D" id="3.40.190.10">
    <property type="entry name" value="Periplasmic binding protein-like II"/>
    <property type="match status" value="2"/>
</dbReference>
<dbReference type="InterPro" id="IPR001638">
    <property type="entry name" value="Solute-binding_3/MltF_N"/>
</dbReference>
<accession>A0A935MT31</accession>
<dbReference type="Pfam" id="PF00497">
    <property type="entry name" value="SBP_bac_3"/>
    <property type="match status" value="1"/>
</dbReference>
<feature type="chain" id="PRO_5037228640" evidence="2">
    <location>
        <begin position="26"/>
        <end position="249"/>
    </location>
</feature>
<dbReference type="AlphaFoldDB" id="A0A935MT31"/>
<gene>
    <name evidence="4" type="ORF">IPJ38_09065</name>
</gene>
<evidence type="ECO:0000259" key="3">
    <source>
        <dbReference type="SMART" id="SM00062"/>
    </source>
</evidence>
<comment type="caution">
    <text evidence="4">The sequence shown here is derived from an EMBL/GenBank/DDBJ whole genome shotgun (WGS) entry which is preliminary data.</text>
</comment>
<organism evidence="4 5">
    <name type="scientific">Candidatus Dechloromonas phosphorivorans</name>
    <dbReference type="NCBI Taxonomy" id="2899244"/>
    <lineage>
        <taxon>Bacteria</taxon>
        <taxon>Pseudomonadati</taxon>
        <taxon>Pseudomonadota</taxon>
        <taxon>Betaproteobacteria</taxon>
        <taxon>Rhodocyclales</taxon>
        <taxon>Azonexaceae</taxon>
        <taxon>Dechloromonas</taxon>
    </lineage>
</organism>